<organism evidence="10 11">
    <name type="scientific">Micromonospora musae</name>
    <dbReference type="NCBI Taxonomy" id="1894970"/>
    <lineage>
        <taxon>Bacteria</taxon>
        <taxon>Bacillati</taxon>
        <taxon>Actinomycetota</taxon>
        <taxon>Actinomycetes</taxon>
        <taxon>Micromonosporales</taxon>
        <taxon>Micromonosporaceae</taxon>
        <taxon>Micromonospora</taxon>
    </lineage>
</organism>
<dbReference type="InterPro" id="IPR036388">
    <property type="entry name" value="WH-like_DNA-bd_sf"/>
</dbReference>
<dbReference type="PROSITE" id="PS50110">
    <property type="entry name" value="RESPONSE_REGULATORY"/>
    <property type="match status" value="1"/>
</dbReference>
<dbReference type="GO" id="GO:0000976">
    <property type="term" value="F:transcription cis-regulatory region binding"/>
    <property type="evidence" value="ECO:0007669"/>
    <property type="project" value="TreeGrafter"/>
</dbReference>
<dbReference type="FunFam" id="3.40.50.2300:FF:000001">
    <property type="entry name" value="DNA-binding response regulator PhoB"/>
    <property type="match status" value="1"/>
</dbReference>
<dbReference type="GO" id="GO:0006355">
    <property type="term" value="P:regulation of DNA-templated transcription"/>
    <property type="evidence" value="ECO:0007669"/>
    <property type="project" value="InterPro"/>
</dbReference>
<dbReference type="GO" id="GO:0000156">
    <property type="term" value="F:phosphorelay response regulator activity"/>
    <property type="evidence" value="ECO:0007669"/>
    <property type="project" value="TreeGrafter"/>
</dbReference>
<keyword evidence="1 6" id="KW-0597">Phosphoprotein</keyword>
<feature type="DNA-binding region" description="OmpR/PhoB-type" evidence="7">
    <location>
        <begin position="126"/>
        <end position="225"/>
    </location>
</feature>
<dbReference type="GO" id="GO:0032993">
    <property type="term" value="C:protein-DNA complex"/>
    <property type="evidence" value="ECO:0007669"/>
    <property type="project" value="TreeGrafter"/>
</dbReference>
<dbReference type="PANTHER" id="PTHR48111">
    <property type="entry name" value="REGULATOR OF RPOS"/>
    <property type="match status" value="1"/>
</dbReference>
<dbReference type="InterPro" id="IPR039420">
    <property type="entry name" value="WalR-like"/>
</dbReference>
<reference evidence="10 11" key="1">
    <citation type="submission" date="2018-09" db="EMBL/GenBank/DDBJ databases">
        <title>Micromonospora sp. nov. MS1-9, isolated from a root of Musa sp.</title>
        <authorList>
            <person name="Kuncharoen N."/>
            <person name="Kudo T."/>
            <person name="Ohkuma M."/>
            <person name="Yuki M."/>
            <person name="Tanasupawat S."/>
        </authorList>
    </citation>
    <scope>NUCLEOTIDE SEQUENCE [LARGE SCALE GENOMIC DNA]</scope>
    <source>
        <strain evidence="10 11">MS1-9</strain>
    </source>
</reference>
<feature type="domain" description="OmpR/PhoB-type" evidence="9">
    <location>
        <begin position="126"/>
        <end position="225"/>
    </location>
</feature>
<evidence type="ECO:0000313" key="10">
    <source>
        <dbReference type="EMBL" id="RKN29280.1"/>
    </source>
</evidence>
<evidence type="ECO:0000256" key="3">
    <source>
        <dbReference type="ARBA" id="ARBA00023015"/>
    </source>
</evidence>
<gene>
    <name evidence="10" type="ORF">D7044_23610</name>
</gene>
<dbReference type="PANTHER" id="PTHR48111:SF21">
    <property type="entry name" value="DNA-BINDING DUAL MASTER TRANSCRIPTIONAL REGULATOR RPAA"/>
    <property type="match status" value="1"/>
</dbReference>
<feature type="domain" description="Response regulatory" evidence="8">
    <location>
        <begin position="4"/>
        <end position="117"/>
    </location>
</feature>
<feature type="modified residue" description="4-aspartylphosphate" evidence="6">
    <location>
        <position position="53"/>
    </location>
</feature>
<proteinExistence type="predicted"/>
<dbReference type="SMART" id="SM00862">
    <property type="entry name" value="Trans_reg_C"/>
    <property type="match status" value="1"/>
</dbReference>
<dbReference type="EMBL" id="RAZT01000012">
    <property type="protein sequence ID" value="RKN29280.1"/>
    <property type="molecule type" value="Genomic_DNA"/>
</dbReference>
<dbReference type="SUPFAM" id="SSF46894">
    <property type="entry name" value="C-terminal effector domain of the bipartite response regulators"/>
    <property type="match status" value="1"/>
</dbReference>
<protein>
    <submittedName>
        <fullName evidence="10">DNA-binding response regulator</fullName>
    </submittedName>
</protein>
<dbReference type="AlphaFoldDB" id="A0A3A9XV15"/>
<dbReference type="CDD" id="cd17574">
    <property type="entry name" value="REC_OmpR"/>
    <property type="match status" value="1"/>
</dbReference>
<dbReference type="FunFam" id="1.10.10.10:FF:000018">
    <property type="entry name" value="DNA-binding response regulator ResD"/>
    <property type="match status" value="1"/>
</dbReference>
<dbReference type="PROSITE" id="PS51755">
    <property type="entry name" value="OMPR_PHOB"/>
    <property type="match status" value="1"/>
</dbReference>
<dbReference type="InterPro" id="IPR001789">
    <property type="entry name" value="Sig_transdc_resp-reg_receiver"/>
</dbReference>
<evidence type="ECO:0000256" key="1">
    <source>
        <dbReference type="ARBA" id="ARBA00022553"/>
    </source>
</evidence>
<dbReference type="RefSeq" id="WP_120690276.1">
    <property type="nucleotide sequence ID" value="NZ_RAZT01000012.1"/>
</dbReference>
<evidence type="ECO:0000256" key="6">
    <source>
        <dbReference type="PROSITE-ProRule" id="PRU00169"/>
    </source>
</evidence>
<dbReference type="SUPFAM" id="SSF52172">
    <property type="entry name" value="CheY-like"/>
    <property type="match status" value="1"/>
</dbReference>
<dbReference type="Gene3D" id="6.10.250.690">
    <property type="match status" value="1"/>
</dbReference>
<evidence type="ECO:0000313" key="11">
    <source>
        <dbReference type="Proteomes" id="UP000275865"/>
    </source>
</evidence>
<dbReference type="Proteomes" id="UP000275865">
    <property type="component" value="Unassembled WGS sequence"/>
</dbReference>
<dbReference type="Pfam" id="PF00072">
    <property type="entry name" value="Response_reg"/>
    <property type="match status" value="1"/>
</dbReference>
<dbReference type="InterPro" id="IPR011006">
    <property type="entry name" value="CheY-like_superfamily"/>
</dbReference>
<dbReference type="Gene3D" id="1.10.10.10">
    <property type="entry name" value="Winged helix-like DNA-binding domain superfamily/Winged helix DNA-binding domain"/>
    <property type="match status" value="1"/>
</dbReference>
<dbReference type="InterPro" id="IPR016032">
    <property type="entry name" value="Sig_transdc_resp-reg_C-effctor"/>
</dbReference>
<keyword evidence="2" id="KW-0902">Two-component regulatory system</keyword>
<dbReference type="Gene3D" id="3.40.50.2300">
    <property type="match status" value="1"/>
</dbReference>
<evidence type="ECO:0000256" key="2">
    <source>
        <dbReference type="ARBA" id="ARBA00023012"/>
    </source>
</evidence>
<keyword evidence="3" id="KW-0805">Transcription regulation</keyword>
<dbReference type="CDD" id="cd00383">
    <property type="entry name" value="trans_reg_C"/>
    <property type="match status" value="1"/>
</dbReference>
<evidence type="ECO:0000256" key="5">
    <source>
        <dbReference type="ARBA" id="ARBA00023163"/>
    </source>
</evidence>
<keyword evidence="4 7" id="KW-0238">DNA-binding</keyword>
<evidence type="ECO:0000256" key="4">
    <source>
        <dbReference type="ARBA" id="ARBA00023125"/>
    </source>
</evidence>
<dbReference type="InterPro" id="IPR001867">
    <property type="entry name" value="OmpR/PhoB-type_DNA-bd"/>
</dbReference>
<evidence type="ECO:0000256" key="7">
    <source>
        <dbReference type="PROSITE-ProRule" id="PRU01091"/>
    </source>
</evidence>
<evidence type="ECO:0000259" key="8">
    <source>
        <dbReference type="PROSITE" id="PS50110"/>
    </source>
</evidence>
<accession>A0A3A9XV15</accession>
<comment type="caution">
    <text evidence="10">The sequence shown here is derived from an EMBL/GenBank/DDBJ whole genome shotgun (WGS) entry which is preliminary data.</text>
</comment>
<dbReference type="GO" id="GO:0005829">
    <property type="term" value="C:cytosol"/>
    <property type="evidence" value="ECO:0007669"/>
    <property type="project" value="TreeGrafter"/>
</dbReference>
<dbReference type="SMART" id="SM00448">
    <property type="entry name" value="REC"/>
    <property type="match status" value="1"/>
</dbReference>
<evidence type="ECO:0000259" key="9">
    <source>
        <dbReference type="PROSITE" id="PS51755"/>
    </source>
</evidence>
<keyword evidence="5" id="KW-0804">Transcription</keyword>
<dbReference type="Pfam" id="PF00486">
    <property type="entry name" value="Trans_reg_C"/>
    <property type="match status" value="1"/>
</dbReference>
<sequence length="226" mass="25073">MEGRLLVVEDDASIREVTALGLRRAGFRVTTAVDGREALTAWRAQPVDLIVLDVMLPGLDGLEVCREVRRTSAVPILMLTARTDTIDVVVGLECGADDYLRKPFDLPELVARVRSVLRRATTPAERTVLTIGGLEIDPAGFVVRKAGRELPLTATEFRLLLELARRPGQVFTRELLLDRVWNHSYLGDSRLVDVAVQRLRAKIEDDPAHPRLVRTVRGAGYKMSTG</sequence>
<name>A0A3A9XV15_9ACTN</name>